<evidence type="ECO:0000256" key="2">
    <source>
        <dbReference type="ARBA" id="ARBA00012180"/>
    </source>
</evidence>
<dbReference type="CDD" id="cd01647">
    <property type="entry name" value="RT_LTR"/>
    <property type="match status" value="1"/>
</dbReference>
<evidence type="ECO:0000313" key="7">
    <source>
        <dbReference type="Proteomes" id="UP001460270"/>
    </source>
</evidence>
<dbReference type="Pfam" id="PF17919">
    <property type="entry name" value="RT_RNaseH_2"/>
    <property type="match status" value="1"/>
</dbReference>
<feature type="compositionally biased region" description="Basic and acidic residues" evidence="4">
    <location>
        <begin position="1"/>
        <end position="18"/>
    </location>
</feature>
<dbReference type="Gene3D" id="3.30.70.270">
    <property type="match status" value="2"/>
</dbReference>
<feature type="compositionally biased region" description="Pro residues" evidence="4">
    <location>
        <begin position="405"/>
        <end position="419"/>
    </location>
</feature>
<comment type="caution">
    <text evidence="6">The sequence shown here is derived from an EMBL/GenBank/DDBJ whole genome shotgun (WGS) entry which is preliminary data.</text>
</comment>
<dbReference type="InterPro" id="IPR041577">
    <property type="entry name" value="RT_RNaseH_2"/>
</dbReference>
<evidence type="ECO:0000256" key="3">
    <source>
        <dbReference type="ARBA" id="ARBA00023268"/>
    </source>
</evidence>
<evidence type="ECO:0000259" key="5">
    <source>
        <dbReference type="PROSITE" id="PS50878"/>
    </source>
</evidence>
<dbReference type="InterPro" id="IPR000477">
    <property type="entry name" value="RT_dom"/>
</dbReference>
<dbReference type="PANTHER" id="PTHR37984:SF5">
    <property type="entry name" value="PROTEIN NYNRIN-LIKE"/>
    <property type="match status" value="1"/>
</dbReference>
<name>A0AAW0N1D1_9GOBI</name>
<keyword evidence="7" id="KW-1185">Reference proteome</keyword>
<proteinExistence type="inferred from homology"/>
<dbReference type="Gene3D" id="3.10.10.10">
    <property type="entry name" value="HIV Type 1 Reverse Transcriptase, subunit A, domain 1"/>
    <property type="match status" value="1"/>
</dbReference>
<accession>A0AAW0N1D1</accession>
<feature type="region of interest" description="Disordered" evidence="4">
    <location>
        <begin position="384"/>
        <end position="425"/>
    </location>
</feature>
<dbReference type="PROSITE" id="PS50878">
    <property type="entry name" value="RT_POL"/>
    <property type="match status" value="1"/>
</dbReference>
<dbReference type="AlphaFoldDB" id="A0AAW0N1D1"/>
<keyword evidence="3" id="KW-0511">Multifunctional enzyme</keyword>
<reference evidence="7" key="1">
    <citation type="submission" date="2024-04" db="EMBL/GenBank/DDBJ databases">
        <title>Salinicola lusitanus LLJ914,a marine bacterium isolated from the Okinawa Trough.</title>
        <authorList>
            <person name="Li J."/>
        </authorList>
    </citation>
    <scope>NUCLEOTIDE SEQUENCE [LARGE SCALE GENOMIC DNA]</scope>
</reference>
<dbReference type="Proteomes" id="UP001460270">
    <property type="component" value="Unassembled WGS sequence"/>
</dbReference>
<dbReference type="PANTHER" id="PTHR37984">
    <property type="entry name" value="PROTEIN CBG26694"/>
    <property type="match status" value="1"/>
</dbReference>
<organism evidence="6 7">
    <name type="scientific">Mugilogobius chulae</name>
    <name type="common">yellowstripe goby</name>
    <dbReference type="NCBI Taxonomy" id="88201"/>
    <lineage>
        <taxon>Eukaryota</taxon>
        <taxon>Metazoa</taxon>
        <taxon>Chordata</taxon>
        <taxon>Craniata</taxon>
        <taxon>Vertebrata</taxon>
        <taxon>Euteleostomi</taxon>
        <taxon>Actinopterygii</taxon>
        <taxon>Neopterygii</taxon>
        <taxon>Teleostei</taxon>
        <taxon>Neoteleostei</taxon>
        <taxon>Acanthomorphata</taxon>
        <taxon>Gobiaria</taxon>
        <taxon>Gobiiformes</taxon>
        <taxon>Gobioidei</taxon>
        <taxon>Gobiidae</taxon>
        <taxon>Gobionellinae</taxon>
        <taxon>Mugilogobius</taxon>
    </lineage>
</organism>
<dbReference type="EC" id="3.1.26.4" evidence="2"/>
<dbReference type="InterPro" id="IPR043128">
    <property type="entry name" value="Rev_trsase/Diguanyl_cyclase"/>
</dbReference>
<dbReference type="EMBL" id="JBBPFD010000021">
    <property type="protein sequence ID" value="KAK7882528.1"/>
    <property type="molecule type" value="Genomic_DNA"/>
</dbReference>
<dbReference type="FunFam" id="3.30.70.270:FF:000020">
    <property type="entry name" value="Transposon Tf2-6 polyprotein-like Protein"/>
    <property type="match status" value="1"/>
</dbReference>
<dbReference type="SUPFAM" id="SSF56672">
    <property type="entry name" value="DNA/RNA polymerases"/>
    <property type="match status" value="1"/>
</dbReference>
<comment type="similarity">
    <text evidence="1">Belongs to the beta type-B retroviral polymerase family. HERV class-II K(HML-2) pol subfamily.</text>
</comment>
<sequence>MSAHRGKSDTRPKVKEEVMDSDYSAIRGHGLDYSRTFEHAARIRQTAKKLAADAGFGTERSSEPRVSAMTDAAGPDVNKYGVAQGEQVQVKTPKYSGKADWDAFHAQFELLARAAGWSVKVKALQLALCLTDDALSCLLLLSPAERDDYGALVGALRRRFGQCNQPDVLRSELASRQRLAGEPLRVLANDIETLTRRAYAHMPAGIQSELARDQFIRALTPRELRAQTQLAHPRTLQEALELALERETVGAAAENNPVVRNAVQEGPHQDKPAWVAELTELIRAVSLQSPRSGTRPRRGPPVCWVCGQVGHITLVDTGSTATLMRPDVVPPGTLLEPTVVKLRTVTGELAPMLGRGLVTIQVGEMSVDFRVWVAAVQDPCILGSEPVSGSLQSNGDARRGAPTLPTTPHPPPASDQPPAPDDKDRVAAVRQIWERNCTTLDAHQQEMLWQVLEEYKNIFALSEEEVGLTHLVHHEIDTGDAHPIKTRPRRLPLAHQAAADKAIDGMLKAGIIEPSDSPWASGVVMVNKKNNPEMRFCVDYRPLNSVTRKDSYPLPRIDESLDLVSGSSWFSSLDLRSGYWQVPLSPDARPKTAFCTGRGLWQFRVLPFGLCNAPATFERLMEKVLADIPRQECLVYLDDILVHGNSFETALESLRQVLHRISVAGLKLHPNKCCFMKKELEFLGHKVGGEGISTLEDKVQAVRDWPTPTNLRELKSFIGLASYYRRFVRGFSCIAAPLFTLQRKDCDFVWTPECDQAFSALKKALTESPILTPPDTNLPFVMDTDASDVGMGLC</sequence>
<feature type="domain" description="Reverse transcriptase" evidence="5">
    <location>
        <begin position="507"/>
        <end position="687"/>
    </location>
</feature>
<protein>
    <recommendedName>
        <fullName evidence="2">ribonuclease H</fullName>
        <ecNumber evidence="2">3.1.26.4</ecNumber>
    </recommendedName>
</protein>
<dbReference type="InterPro" id="IPR043502">
    <property type="entry name" value="DNA/RNA_pol_sf"/>
</dbReference>
<evidence type="ECO:0000256" key="1">
    <source>
        <dbReference type="ARBA" id="ARBA00010879"/>
    </source>
</evidence>
<evidence type="ECO:0000256" key="4">
    <source>
        <dbReference type="SAM" id="MobiDB-lite"/>
    </source>
</evidence>
<dbReference type="GO" id="GO:0004523">
    <property type="term" value="F:RNA-DNA hybrid ribonuclease activity"/>
    <property type="evidence" value="ECO:0007669"/>
    <property type="project" value="UniProtKB-EC"/>
</dbReference>
<dbReference type="Pfam" id="PF00078">
    <property type="entry name" value="RVT_1"/>
    <property type="match status" value="1"/>
</dbReference>
<evidence type="ECO:0000313" key="6">
    <source>
        <dbReference type="EMBL" id="KAK7882528.1"/>
    </source>
</evidence>
<dbReference type="InterPro" id="IPR050951">
    <property type="entry name" value="Retrovirus_Pol_polyprotein"/>
</dbReference>
<gene>
    <name evidence="6" type="ORF">WMY93_028702</name>
</gene>
<feature type="region of interest" description="Disordered" evidence="4">
    <location>
        <begin position="1"/>
        <end position="21"/>
    </location>
</feature>